<keyword evidence="1" id="KW-0812">Transmembrane</keyword>
<keyword evidence="1" id="KW-0472">Membrane</keyword>
<proteinExistence type="predicted"/>
<feature type="transmembrane region" description="Helical" evidence="1">
    <location>
        <begin position="12"/>
        <end position="29"/>
    </location>
</feature>
<dbReference type="Proteomes" id="UP000616143">
    <property type="component" value="Unassembled WGS sequence"/>
</dbReference>
<organism evidence="2 3">
    <name type="scientific">Sulfodiicoccus acidiphilus</name>
    <dbReference type="NCBI Taxonomy" id="1670455"/>
    <lineage>
        <taxon>Archaea</taxon>
        <taxon>Thermoproteota</taxon>
        <taxon>Thermoprotei</taxon>
        <taxon>Sulfolobales</taxon>
        <taxon>Sulfolobaceae</taxon>
        <taxon>Sulfodiicoccus</taxon>
    </lineage>
</organism>
<gene>
    <name evidence="2" type="ORF">GCM10007116_20770</name>
</gene>
<accession>A0A830H1R8</accession>
<feature type="transmembrane region" description="Helical" evidence="1">
    <location>
        <begin position="35"/>
        <end position="59"/>
    </location>
</feature>
<reference evidence="2" key="1">
    <citation type="journal article" date="2014" name="Int. J. Syst. Evol. Microbiol.">
        <title>Complete genome sequence of Corynebacterium casei LMG S-19264T (=DSM 44701T), isolated from a smear-ripened cheese.</title>
        <authorList>
            <consortium name="US DOE Joint Genome Institute (JGI-PGF)"/>
            <person name="Walter F."/>
            <person name="Albersmeier A."/>
            <person name="Kalinowski J."/>
            <person name="Ruckert C."/>
        </authorList>
    </citation>
    <scope>NUCLEOTIDE SEQUENCE</scope>
    <source>
        <strain evidence="2">JCM 31740</strain>
    </source>
</reference>
<sequence length="184" mass="20225">MDSSQIRVFTPSSLLSFFVPILALIYAVLGRNFLFLDYVHVITGGTWTGIDLFMGLVMSRVLRSLDPATRSQIIMRLTPLMLLFMPSLAATAITAGIYLATDIGIFTLHNPYVIAAGIVVLILAVQGFGIILPNEVRIFMELKRGAMDRDKIVKLGMRNVYVSGSQVVFQIAIIFIMAVLTVGI</sequence>
<feature type="transmembrane region" description="Helical" evidence="1">
    <location>
        <begin position="160"/>
        <end position="182"/>
    </location>
</feature>
<keyword evidence="1" id="KW-1133">Transmembrane helix</keyword>
<dbReference type="RefSeq" id="WP_229768275.1">
    <property type="nucleotide sequence ID" value="NZ_BMQS01000026.1"/>
</dbReference>
<name>A0A830H1R8_9CREN</name>
<comment type="caution">
    <text evidence="2">The sequence shown here is derived from an EMBL/GenBank/DDBJ whole genome shotgun (WGS) entry which is preliminary data.</text>
</comment>
<protein>
    <recommendedName>
        <fullName evidence="4">DUF2269 domain-containing protein</fullName>
    </recommendedName>
</protein>
<feature type="transmembrane region" description="Helical" evidence="1">
    <location>
        <begin position="112"/>
        <end position="139"/>
    </location>
</feature>
<evidence type="ECO:0000256" key="1">
    <source>
        <dbReference type="SAM" id="Phobius"/>
    </source>
</evidence>
<evidence type="ECO:0000313" key="2">
    <source>
        <dbReference type="EMBL" id="GGU03742.1"/>
    </source>
</evidence>
<evidence type="ECO:0000313" key="3">
    <source>
        <dbReference type="Proteomes" id="UP000616143"/>
    </source>
</evidence>
<evidence type="ECO:0008006" key="4">
    <source>
        <dbReference type="Google" id="ProtNLM"/>
    </source>
</evidence>
<dbReference type="AlphaFoldDB" id="A0A830H1R8"/>
<reference evidence="2" key="2">
    <citation type="submission" date="2020-09" db="EMBL/GenBank/DDBJ databases">
        <authorList>
            <person name="Sun Q."/>
            <person name="Ohkuma M."/>
        </authorList>
    </citation>
    <scope>NUCLEOTIDE SEQUENCE</scope>
    <source>
        <strain evidence="2">JCM 31740</strain>
    </source>
</reference>
<dbReference type="EMBL" id="BMQS01000026">
    <property type="protein sequence ID" value="GGU03742.1"/>
    <property type="molecule type" value="Genomic_DNA"/>
</dbReference>
<feature type="transmembrane region" description="Helical" evidence="1">
    <location>
        <begin position="80"/>
        <end position="100"/>
    </location>
</feature>